<organism evidence="3 4">
    <name type="scientific">Zymoseptoria brevis</name>
    <dbReference type="NCBI Taxonomy" id="1047168"/>
    <lineage>
        <taxon>Eukaryota</taxon>
        <taxon>Fungi</taxon>
        <taxon>Dikarya</taxon>
        <taxon>Ascomycota</taxon>
        <taxon>Pezizomycotina</taxon>
        <taxon>Dothideomycetes</taxon>
        <taxon>Dothideomycetidae</taxon>
        <taxon>Mycosphaerellales</taxon>
        <taxon>Mycosphaerellaceae</taxon>
        <taxon>Zymoseptoria</taxon>
    </lineage>
</organism>
<dbReference type="Gene3D" id="1.10.8.270">
    <property type="entry name" value="putative rabgap domain of human tbc1 domain family member 14 like domains"/>
    <property type="match status" value="1"/>
</dbReference>
<dbReference type="InterPro" id="IPR053949">
    <property type="entry name" value="SBE2/SBE22_M"/>
</dbReference>
<dbReference type="PANTHER" id="PTHR47219:SF15">
    <property type="entry name" value="TBC1 DOMAIN FAMILY MEMBER 12 ISOFORM X1"/>
    <property type="match status" value="1"/>
</dbReference>
<feature type="region of interest" description="Disordered" evidence="1">
    <location>
        <begin position="22"/>
        <end position="45"/>
    </location>
</feature>
<name>A0A0F4G6M9_9PEZI</name>
<feature type="compositionally biased region" description="Low complexity" evidence="1">
    <location>
        <begin position="501"/>
        <end position="516"/>
    </location>
</feature>
<evidence type="ECO:0000259" key="2">
    <source>
        <dbReference type="PROSITE" id="PS50086"/>
    </source>
</evidence>
<feature type="compositionally biased region" description="Polar residues" evidence="1">
    <location>
        <begin position="249"/>
        <end position="260"/>
    </location>
</feature>
<evidence type="ECO:0000313" key="4">
    <source>
        <dbReference type="Proteomes" id="UP000033647"/>
    </source>
</evidence>
<feature type="compositionally biased region" description="Polar residues" evidence="1">
    <location>
        <begin position="519"/>
        <end position="532"/>
    </location>
</feature>
<feature type="compositionally biased region" description="Basic and acidic residues" evidence="1">
    <location>
        <begin position="226"/>
        <end position="243"/>
    </location>
</feature>
<dbReference type="InterPro" id="IPR035969">
    <property type="entry name" value="Rab-GAP_TBC_sf"/>
</dbReference>
<feature type="domain" description="Rab-GAP TBC" evidence="2">
    <location>
        <begin position="635"/>
        <end position="841"/>
    </location>
</feature>
<dbReference type="Pfam" id="PF22874">
    <property type="entry name" value="SBE2_M"/>
    <property type="match status" value="1"/>
</dbReference>
<evidence type="ECO:0000313" key="3">
    <source>
        <dbReference type="EMBL" id="KJX93016.1"/>
    </source>
</evidence>
<feature type="compositionally biased region" description="Polar residues" evidence="1">
    <location>
        <begin position="281"/>
        <end position="299"/>
    </location>
</feature>
<dbReference type="AlphaFoldDB" id="A0A0F4G6M9"/>
<reference evidence="3 4" key="1">
    <citation type="submission" date="2015-03" db="EMBL/GenBank/DDBJ databases">
        <title>RNA-seq based gene annotation and comparative genomics of four Zymoseptoria species reveal species-specific pathogenicity related genes and transposable element activity.</title>
        <authorList>
            <person name="Grandaubert J."/>
            <person name="Bhattacharyya A."/>
            <person name="Stukenbrock E.H."/>
        </authorList>
    </citation>
    <scope>NUCLEOTIDE SEQUENCE [LARGE SCALE GENOMIC DNA]</scope>
    <source>
        <strain evidence="3 4">Zb18110</strain>
    </source>
</reference>
<accession>A0A0F4G6M9</accession>
<gene>
    <name evidence="3" type="ORF">TI39_contig4449g00003</name>
</gene>
<dbReference type="GO" id="GO:0031267">
    <property type="term" value="F:small GTPase binding"/>
    <property type="evidence" value="ECO:0007669"/>
    <property type="project" value="TreeGrafter"/>
</dbReference>
<sequence length="905" mass="100118">MDEDIVTTGTISRPTIVRLPSTSYARSRSPSTNFDPLDDDASHRDRAADGHDRIIHIHGEYDFLRALITGDAKTVRSGLEPEESGRAVKAGLGLNLDLELPKAVCVAPRRMSKRSISSPMERSRESVVLEDVAEEETAPSSPPELSYSKSSKSSSSSSNNSDEDELEDAGIASSKTRNFDEVQLAGDEREDNNLPPGSRPTLRKPAHRSFTAGATESSAAGSSRGSGRDAGRSKGRWKGDRLAPLRSMPNGNPSQPNLQVNIDGVLRDQSLNLPHGRRSMQRATSSPISPFARSSRTPSPNKPFNPGGPSATSPQATGRNPSFEGSIPHRNAPGALSRSASWQPGRKSVQELEAECNDEDEEVPDDAILENVPISPLPGQHLSAYKSPNVSATSLLRSPTPSPHRRPSYAGLHSANIPKGAKRPSAPPLNGQNRPTRSPKYGRPRMPHSATAGSFSAADRLHGKQRSRSWHEHLNDEARELSQALEEHASRTPTESKSHTADSTPSSSPPRTTAKPVRSITSPTEFPSVPALQTGNIMIDPLPISKEKEAVLSRTRPSWLPPKDQKEERRHLREFQQMMARAAEAEKKRLLKLQENREMDEEVQGSVARIWDQHVLPNWDAVMKEPRTRELWWRGVTSRSRGEVWQKAIGNELELSPASYDAALERARALEDKLGDLPEEELPSSKELAWFEAIDRDVTTVFPELNMFQHGAPLHDALSNVLKAYAMYRSDIGYVYGTHLVAGMVCMHVPPATAFVLLANLLNRPLPHAFLVHDRTGMQRAYELTLHTLRYKFSRLHDHITSETIGLHPEEFLDPMFRCLFANNLPHEHVARIWDLFVFEGDKALVRAAVAAMGILEPKLYGNREEILGLIGWQNESRWNVGTENEFVEAVREAGKVDQRRSASA</sequence>
<keyword evidence="4" id="KW-1185">Reference proteome</keyword>
<dbReference type="Gene3D" id="1.10.10.750">
    <property type="entry name" value="Ypt/Rab-GAP domain of gyp1p, domain 1"/>
    <property type="match status" value="1"/>
</dbReference>
<evidence type="ECO:0000256" key="1">
    <source>
        <dbReference type="SAM" id="MobiDB-lite"/>
    </source>
</evidence>
<dbReference type="SUPFAM" id="SSF47923">
    <property type="entry name" value="Ypt/Rab-GAP domain of gyp1p"/>
    <property type="match status" value="2"/>
</dbReference>
<feature type="compositionally biased region" description="Acidic residues" evidence="1">
    <location>
        <begin position="352"/>
        <end position="368"/>
    </location>
</feature>
<protein>
    <recommendedName>
        <fullName evidence="2">Rab-GAP TBC domain-containing protein</fullName>
    </recommendedName>
</protein>
<dbReference type="GO" id="GO:0005096">
    <property type="term" value="F:GTPase activator activity"/>
    <property type="evidence" value="ECO:0007669"/>
    <property type="project" value="TreeGrafter"/>
</dbReference>
<feature type="region of interest" description="Disordered" evidence="1">
    <location>
        <begin position="484"/>
        <end position="532"/>
    </location>
</feature>
<dbReference type="EMBL" id="LAFY01004408">
    <property type="protein sequence ID" value="KJX93016.1"/>
    <property type="molecule type" value="Genomic_DNA"/>
</dbReference>
<dbReference type="Pfam" id="PF00566">
    <property type="entry name" value="RabGAP-TBC"/>
    <property type="match status" value="1"/>
</dbReference>
<dbReference type="PANTHER" id="PTHR47219">
    <property type="entry name" value="RAB GTPASE-ACTIVATING PROTEIN 1-LIKE"/>
    <property type="match status" value="1"/>
</dbReference>
<comment type="caution">
    <text evidence="3">The sequence shown here is derived from an EMBL/GenBank/DDBJ whole genome shotgun (WGS) entry which is preliminary data.</text>
</comment>
<dbReference type="Gene3D" id="1.10.472.80">
    <property type="entry name" value="Ypt/Rab-GAP domain of gyp1p, domain 3"/>
    <property type="match status" value="1"/>
</dbReference>
<dbReference type="PROSITE" id="PS50086">
    <property type="entry name" value="TBC_RABGAP"/>
    <property type="match status" value="1"/>
</dbReference>
<feature type="compositionally biased region" description="Low complexity" evidence="1">
    <location>
        <begin position="212"/>
        <end position="225"/>
    </location>
</feature>
<dbReference type="InterPro" id="IPR000195">
    <property type="entry name" value="Rab-GAP-TBC_dom"/>
</dbReference>
<dbReference type="Proteomes" id="UP000033647">
    <property type="component" value="Unassembled WGS sequence"/>
</dbReference>
<dbReference type="STRING" id="1047168.A0A0F4G6M9"/>
<feature type="compositionally biased region" description="Polar residues" evidence="1">
    <location>
        <begin position="22"/>
        <end position="34"/>
    </location>
</feature>
<dbReference type="InterPro" id="IPR050302">
    <property type="entry name" value="Rab_GAP_TBC_domain"/>
</dbReference>
<feature type="compositionally biased region" description="Low complexity" evidence="1">
    <location>
        <begin position="143"/>
        <end position="160"/>
    </location>
</feature>
<dbReference type="OrthoDB" id="289721at2759"/>
<feature type="compositionally biased region" description="Polar residues" evidence="1">
    <location>
        <begin position="310"/>
        <end position="320"/>
    </location>
</feature>
<proteinExistence type="predicted"/>
<feature type="compositionally biased region" description="Basic and acidic residues" evidence="1">
    <location>
        <begin position="484"/>
        <end position="500"/>
    </location>
</feature>
<feature type="region of interest" description="Disordered" evidence="1">
    <location>
        <begin position="110"/>
        <end position="469"/>
    </location>
</feature>
<dbReference type="SMART" id="SM00164">
    <property type="entry name" value="TBC"/>
    <property type="match status" value="1"/>
</dbReference>